<keyword evidence="1" id="KW-1133">Transmembrane helix</keyword>
<sequence>MTWRWFAVSTLFACIGMAFADWLTGQTGPWTHFIIGITMGWLAAWCGNFYDRLEAGP</sequence>
<evidence type="ECO:0000313" key="2">
    <source>
        <dbReference type="EMBL" id="CAB4203496.1"/>
    </source>
</evidence>
<keyword evidence="1" id="KW-0472">Membrane</keyword>
<feature type="transmembrane region" description="Helical" evidence="1">
    <location>
        <begin position="30"/>
        <end position="50"/>
    </location>
</feature>
<proteinExistence type="predicted"/>
<evidence type="ECO:0000256" key="1">
    <source>
        <dbReference type="SAM" id="Phobius"/>
    </source>
</evidence>
<reference evidence="2" key="1">
    <citation type="submission" date="2020-05" db="EMBL/GenBank/DDBJ databases">
        <authorList>
            <person name="Chiriac C."/>
            <person name="Salcher M."/>
            <person name="Ghai R."/>
            <person name="Kavagutti S V."/>
        </authorList>
    </citation>
    <scope>NUCLEOTIDE SEQUENCE</scope>
</reference>
<keyword evidence="1" id="KW-0812">Transmembrane</keyword>
<name>A0A6J5S547_9CAUD</name>
<organism evidence="2">
    <name type="scientific">uncultured Caudovirales phage</name>
    <dbReference type="NCBI Taxonomy" id="2100421"/>
    <lineage>
        <taxon>Viruses</taxon>
        <taxon>Duplodnaviria</taxon>
        <taxon>Heunggongvirae</taxon>
        <taxon>Uroviricota</taxon>
        <taxon>Caudoviricetes</taxon>
        <taxon>Peduoviridae</taxon>
        <taxon>Maltschvirus</taxon>
        <taxon>Maltschvirus maltsch</taxon>
    </lineage>
</organism>
<protein>
    <submittedName>
        <fullName evidence="2">Uncharacterized protein</fullName>
    </submittedName>
</protein>
<accession>A0A6J5S547</accession>
<dbReference type="EMBL" id="LR797331">
    <property type="protein sequence ID" value="CAB4203496.1"/>
    <property type="molecule type" value="Genomic_DNA"/>
</dbReference>
<gene>
    <name evidence="2" type="ORF">UFOVP1382_112</name>
</gene>